<evidence type="ECO:0000256" key="3">
    <source>
        <dbReference type="ARBA" id="ARBA00022679"/>
    </source>
</evidence>
<sequence length="227" mass="25874">MQLVSGAVVPIVILQDRSRDLEGDISYENTNTVFNTFLMRCYGELDSRVKPLVIVIKAWAQSARITNARDHKLSGFALVLLVIHYLQVGCSPPVLPSLQQDPQFHGFFSESSALKVAEHLENEYTPPPVSLYSSRSSASIGELLVGFFRYYSSFNWARVLSVRTAGFLPLPYNKKWRNPEIRIEDPTDRTNVARSVYRLYPFQEIKVAIERAYNRLDRIGAELNDIM</sequence>
<dbReference type="KEGG" id="nve:5513780"/>
<feature type="domain" description="PAP-associated" evidence="7">
    <location>
        <begin position="139"/>
        <end position="191"/>
    </location>
</feature>
<dbReference type="SUPFAM" id="SSF81631">
    <property type="entry name" value="PAP/OAS1 substrate-binding domain"/>
    <property type="match status" value="1"/>
</dbReference>
<accession>A7S2S2</accession>
<dbReference type="eggNOG" id="KOG2277">
    <property type="taxonomic scope" value="Eukaryota"/>
</dbReference>
<evidence type="ECO:0000256" key="6">
    <source>
        <dbReference type="ARBA" id="ARBA00038491"/>
    </source>
</evidence>
<dbReference type="PANTHER" id="PTHR12271:SF40">
    <property type="entry name" value="POLY(A) RNA POLYMERASE GLD2"/>
    <property type="match status" value="1"/>
</dbReference>
<proteinExistence type="inferred from homology"/>
<evidence type="ECO:0000313" key="9">
    <source>
        <dbReference type="Proteomes" id="UP000001593"/>
    </source>
</evidence>
<organism evidence="8 9">
    <name type="scientific">Nematostella vectensis</name>
    <name type="common">Starlet sea anemone</name>
    <dbReference type="NCBI Taxonomy" id="45351"/>
    <lineage>
        <taxon>Eukaryota</taxon>
        <taxon>Metazoa</taxon>
        <taxon>Cnidaria</taxon>
        <taxon>Anthozoa</taxon>
        <taxon>Hexacorallia</taxon>
        <taxon>Actiniaria</taxon>
        <taxon>Edwardsiidae</taxon>
        <taxon>Nematostella</taxon>
    </lineage>
</organism>
<dbReference type="InParanoid" id="A7S2S2"/>
<dbReference type="Gene3D" id="1.10.1410.10">
    <property type="match status" value="1"/>
</dbReference>
<evidence type="ECO:0000256" key="4">
    <source>
        <dbReference type="ARBA" id="ARBA00022723"/>
    </source>
</evidence>
<dbReference type="AlphaFoldDB" id="A7S2S2"/>
<dbReference type="PhylomeDB" id="A7S2S2"/>
<dbReference type="GO" id="GO:0016740">
    <property type="term" value="F:transferase activity"/>
    <property type="evidence" value="ECO:0007669"/>
    <property type="project" value="UniProtKB-KW"/>
</dbReference>
<keyword evidence="4" id="KW-0479">Metal-binding</keyword>
<evidence type="ECO:0000259" key="7">
    <source>
        <dbReference type="Pfam" id="PF03828"/>
    </source>
</evidence>
<reference evidence="8 9" key="1">
    <citation type="journal article" date="2007" name="Science">
        <title>Sea anemone genome reveals ancestral eumetazoan gene repertoire and genomic organization.</title>
        <authorList>
            <person name="Putnam N.H."/>
            <person name="Srivastava M."/>
            <person name="Hellsten U."/>
            <person name="Dirks B."/>
            <person name="Chapman J."/>
            <person name="Salamov A."/>
            <person name="Terry A."/>
            <person name="Shapiro H."/>
            <person name="Lindquist E."/>
            <person name="Kapitonov V.V."/>
            <person name="Jurka J."/>
            <person name="Genikhovich G."/>
            <person name="Grigoriev I.V."/>
            <person name="Lucas S.M."/>
            <person name="Steele R.E."/>
            <person name="Finnerty J.R."/>
            <person name="Technau U."/>
            <person name="Martindale M.Q."/>
            <person name="Rokhsar D.S."/>
        </authorList>
    </citation>
    <scope>NUCLEOTIDE SEQUENCE [LARGE SCALE GENOMIC DNA]</scope>
    <source>
        <strain evidence="9">CH2 X CH6</strain>
    </source>
</reference>
<evidence type="ECO:0000256" key="1">
    <source>
        <dbReference type="ARBA" id="ARBA00001936"/>
    </source>
</evidence>
<dbReference type="OMA" id="FDEYEAR"/>
<dbReference type="PANTHER" id="PTHR12271">
    <property type="entry name" value="POLY A POLYMERASE CID PAP -RELATED"/>
    <property type="match status" value="1"/>
</dbReference>
<dbReference type="Proteomes" id="UP000001593">
    <property type="component" value="Unassembled WGS sequence"/>
</dbReference>
<gene>
    <name evidence="8" type="ORF">NEMVEDRAFT_v1g205899</name>
</gene>
<comment type="cofactor">
    <cofactor evidence="2">
        <name>Mg(2+)</name>
        <dbReference type="ChEBI" id="CHEBI:18420"/>
    </cofactor>
</comment>
<keyword evidence="3" id="KW-0808">Transferase</keyword>
<keyword evidence="5" id="KW-0460">Magnesium</keyword>
<dbReference type="SUPFAM" id="SSF81301">
    <property type="entry name" value="Nucleotidyltransferase"/>
    <property type="match status" value="1"/>
</dbReference>
<dbReference type="GO" id="GO:0046872">
    <property type="term" value="F:metal ion binding"/>
    <property type="evidence" value="ECO:0007669"/>
    <property type="project" value="UniProtKB-KW"/>
</dbReference>
<dbReference type="InterPro" id="IPR002058">
    <property type="entry name" value="PAP_assoc"/>
</dbReference>
<protein>
    <recommendedName>
        <fullName evidence="7">PAP-associated domain-containing protein</fullName>
    </recommendedName>
</protein>
<dbReference type="InterPro" id="IPR043519">
    <property type="entry name" value="NT_sf"/>
</dbReference>
<keyword evidence="9" id="KW-1185">Reference proteome</keyword>
<dbReference type="HOGENOM" id="CLU_033943_2_0_1"/>
<name>A7S2S2_NEMVE</name>
<dbReference type="OrthoDB" id="2274644at2759"/>
<evidence type="ECO:0000256" key="5">
    <source>
        <dbReference type="ARBA" id="ARBA00022842"/>
    </source>
</evidence>
<dbReference type="STRING" id="45351.A7S2S2"/>
<evidence type="ECO:0000256" key="2">
    <source>
        <dbReference type="ARBA" id="ARBA00001946"/>
    </source>
</evidence>
<dbReference type="Pfam" id="PF03828">
    <property type="entry name" value="PAP_assoc"/>
    <property type="match status" value="1"/>
</dbReference>
<dbReference type="EMBL" id="DS469570">
    <property type="protein sequence ID" value="EDO41975.1"/>
    <property type="molecule type" value="Genomic_DNA"/>
</dbReference>
<comment type="similarity">
    <text evidence="6">Belongs to the DNA polymerase type-B-like family. GLD2 subfamily.</text>
</comment>
<evidence type="ECO:0000313" key="8">
    <source>
        <dbReference type="EMBL" id="EDO41975.1"/>
    </source>
</evidence>
<comment type="cofactor">
    <cofactor evidence="1">
        <name>Mn(2+)</name>
        <dbReference type="ChEBI" id="CHEBI:29035"/>
    </cofactor>
</comment>